<evidence type="ECO:0000313" key="1">
    <source>
        <dbReference type="EMBL" id="KAJ9083496.1"/>
    </source>
</evidence>
<keyword evidence="2" id="KW-1185">Reference proteome</keyword>
<sequence>MMISMLSPGMARKDYITIRLPGKPPQQLNITEGRLIDMPKAKTSQASKDKSEENLGPSSHTLFTNDQTPEETDAGQDESSNLAGHIYLLQMISEPQPPKKLKKKGQKSKPASERAISPTRPSNLGQQTNSSLIKYSVQTNSKDPISIQLNQRFLSEAPIPPPKLVVERGFISLATYHPCPVECRPVSFGPEVDDPLLPIIFPFLYYNTGRTFASYDRDFLPWADPTKIRICTPKLVALEPVLESSSKKPSKSNKKGKSGKRHNRK</sequence>
<protein>
    <submittedName>
        <fullName evidence="1">Uncharacterized protein</fullName>
    </submittedName>
</protein>
<dbReference type="Proteomes" id="UP001165960">
    <property type="component" value="Unassembled WGS sequence"/>
</dbReference>
<accession>A0ACC2U9R2</accession>
<organism evidence="1 2">
    <name type="scientific">Entomophthora muscae</name>
    <dbReference type="NCBI Taxonomy" id="34485"/>
    <lineage>
        <taxon>Eukaryota</taxon>
        <taxon>Fungi</taxon>
        <taxon>Fungi incertae sedis</taxon>
        <taxon>Zoopagomycota</taxon>
        <taxon>Entomophthoromycotina</taxon>
        <taxon>Entomophthoromycetes</taxon>
        <taxon>Entomophthorales</taxon>
        <taxon>Entomophthoraceae</taxon>
        <taxon>Entomophthora</taxon>
    </lineage>
</organism>
<evidence type="ECO:0000313" key="2">
    <source>
        <dbReference type="Proteomes" id="UP001165960"/>
    </source>
</evidence>
<gene>
    <name evidence="1" type="ORF">DSO57_1034106</name>
</gene>
<reference evidence="1" key="1">
    <citation type="submission" date="2022-04" db="EMBL/GenBank/DDBJ databases">
        <title>Genome of the entomopathogenic fungus Entomophthora muscae.</title>
        <authorList>
            <person name="Elya C."/>
            <person name="Lovett B.R."/>
            <person name="Lee E."/>
            <person name="Macias A.M."/>
            <person name="Hajek A.E."/>
            <person name="De Bivort B.L."/>
            <person name="Kasson M.T."/>
            <person name="De Fine Licht H.H."/>
            <person name="Stajich J.E."/>
        </authorList>
    </citation>
    <scope>NUCLEOTIDE SEQUENCE</scope>
    <source>
        <strain evidence="1">Berkeley</strain>
    </source>
</reference>
<name>A0ACC2U9R2_9FUNG</name>
<proteinExistence type="predicted"/>
<dbReference type="EMBL" id="QTSX02000989">
    <property type="protein sequence ID" value="KAJ9083496.1"/>
    <property type="molecule type" value="Genomic_DNA"/>
</dbReference>
<comment type="caution">
    <text evidence="1">The sequence shown here is derived from an EMBL/GenBank/DDBJ whole genome shotgun (WGS) entry which is preliminary data.</text>
</comment>